<evidence type="ECO:0000313" key="2">
    <source>
        <dbReference type="EMBL" id="KKT85145.1"/>
    </source>
</evidence>
<name>A0A0G1KNU8_UNCKA</name>
<dbReference type="EMBL" id="LCJU01000002">
    <property type="protein sequence ID" value="KKT85145.1"/>
    <property type="molecule type" value="Genomic_DNA"/>
</dbReference>
<keyword evidence="1" id="KW-0812">Transmembrane</keyword>
<organism evidence="2 3">
    <name type="scientific">candidate division WWE3 bacterium GW2011_GWC2_44_9</name>
    <dbReference type="NCBI Taxonomy" id="1619125"/>
    <lineage>
        <taxon>Bacteria</taxon>
        <taxon>Katanobacteria</taxon>
    </lineage>
</organism>
<dbReference type="Proteomes" id="UP000034504">
    <property type="component" value="Unassembled WGS sequence"/>
</dbReference>
<sequence>MQRIGLEIYTTVEEAVRVIKEVADYRVELDIPLGSVLFENVMNLKMLNDQAKRMGKELTYSTEDPFGRNLINLMKSESSHDLNELRAEQGAASEYNVVVDAPGLLEKIRPRLALSQIALPKVGIVVGITLILLAGAGFIGLTYFYKAHVTLYFTPQVLTKSVSIEVGDGYKTAAEKKTLSGLRIVSSVENTLSYPTTGSKIEGNYAKGKVTIYNSTTSAVELMDGTELRYKPKDTTYAFTLDDNVSVPAREDDPANPGTIIKGSATAKITAKAVGDDFNIDKGEELSIKGRSSEDLKAVSSEDFKGGSSKVVKVVAQKDIDGLKAELTKSTSIQAQDLLKPRVPSGFQFVDKSGKITEVQISIDKKVGEETDQLKGVITAQAEGLTYSQKELAKLIDAISQGLVPAGFDFRSLGGDIKVDVLGETENTQLSSTLADVQVTFKLYIVPNIDENAIANDIKGKSFDDTLAVLAKINGVAQTALKVTPNITFLRKMPFRSQNIVVEVTIQE</sequence>
<reference evidence="2 3" key="1">
    <citation type="journal article" date="2015" name="Nature">
        <title>rRNA introns, odd ribosomes, and small enigmatic genomes across a large radiation of phyla.</title>
        <authorList>
            <person name="Brown C.T."/>
            <person name="Hug L.A."/>
            <person name="Thomas B.C."/>
            <person name="Sharon I."/>
            <person name="Castelle C.J."/>
            <person name="Singh A."/>
            <person name="Wilkins M.J."/>
            <person name="Williams K.H."/>
            <person name="Banfield J.F."/>
        </authorList>
    </citation>
    <scope>NUCLEOTIDE SEQUENCE [LARGE SCALE GENOMIC DNA]</scope>
</reference>
<gene>
    <name evidence="2" type="ORF">UW82_C0002G0015</name>
</gene>
<keyword evidence="1" id="KW-0472">Membrane</keyword>
<protein>
    <recommendedName>
        <fullName evidence="4">Baseplate protein J-like domain-containing protein</fullName>
    </recommendedName>
</protein>
<keyword evidence="1" id="KW-1133">Transmembrane helix</keyword>
<evidence type="ECO:0000313" key="3">
    <source>
        <dbReference type="Proteomes" id="UP000034504"/>
    </source>
</evidence>
<dbReference type="AlphaFoldDB" id="A0A0G1KNU8"/>
<feature type="transmembrane region" description="Helical" evidence="1">
    <location>
        <begin position="122"/>
        <end position="145"/>
    </location>
</feature>
<comment type="caution">
    <text evidence="2">The sequence shown here is derived from an EMBL/GenBank/DDBJ whole genome shotgun (WGS) entry which is preliminary data.</text>
</comment>
<accession>A0A0G1KNU8</accession>
<evidence type="ECO:0008006" key="4">
    <source>
        <dbReference type="Google" id="ProtNLM"/>
    </source>
</evidence>
<proteinExistence type="predicted"/>
<evidence type="ECO:0000256" key="1">
    <source>
        <dbReference type="SAM" id="Phobius"/>
    </source>
</evidence>